<sequence length="315" mass="35516">MTEIREPPALTGEQIDQALRRFADAFSRQRRSPILHSPSEQGLDHEDVTFPSRDGVPLEGWFIPAAGSDKLVIANHPLGFNRSGMPAHLEPWRSEWASSGNGFEVDFVPDYKILHDAGYNVLAYDLRNHGHSGDANGGVTSSGIFEARDVAGSLSYARGRRDTRDMTIGLFSRCMGSSSTFSAMTQFPEVFDGVRCLVAPQPVTTRTIIERRLAVMGLSEHLDELERLIVLRTSIGFARRNTQEWARNVRVPTFLYQVRDDVLTHPSDVQTIFDNLPVAEKKLQWIEGTTARWDGYLEFQRRPGPMLEWFATYMS</sequence>
<reference evidence="1 2" key="1">
    <citation type="submission" date="2019-06" db="EMBL/GenBank/DDBJ databases">
        <title>Sequencing the genomes of 1000 actinobacteria strains.</title>
        <authorList>
            <person name="Klenk H.-P."/>
        </authorList>
    </citation>
    <scope>NUCLEOTIDE SEQUENCE [LARGE SCALE GENOMIC DNA]</scope>
    <source>
        <strain evidence="1 2">DSM 102200</strain>
    </source>
</reference>
<comment type="caution">
    <text evidence="1">The sequence shown here is derived from an EMBL/GenBank/DDBJ whole genome shotgun (WGS) entry which is preliminary data.</text>
</comment>
<organism evidence="1 2">
    <name type="scientific">Actinoallomurus bryophytorum</name>
    <dbReference type="NCBI Taxonomy" id="1490222"/>
    <lineage>
        <taxon>Bacteria</taxon>
        <taxon>Bacillati</taxon>
        <taxon>Actinomycetota</taxon>
        <taxon>Actinomycetes</taxon>
        <taxon>Streptosporangiales</taxon>
        <taxon>Thermomonosporaceae</taxon>
        <taxon>Actinoallomurus</taxon>
    </lineage>
</organism>
<evidence type="ECO:0000313" key="1">
    <source>
        <dbReference type="EMBL" id="TQM00108.1"/>
    </source>
</evidence>
<evidence type="ECO:0000313" key="2">
    <source>
        <dbReference type="Proteomes" id="UP000316096"/>
    </source>
</evidence>
<dbReference type="Gene3D" id="3.40.50.1820">
    <property type="entry name" value="alpha/beta hydrolase"/>
    <property type="match status" value="1"/>
</dbReference>
<keyword evidence="2" id="KW-1185">Reference proteome</keyword>
<proteinExistence type="predicted"/>
<protein>
    <recommendedName>
        <fullName evidence="3">Alpha/beta hydrolase</fullName>
    </recommendedName>
</protein>
<dbReference type="SUPFAM" id="SSF53474">
    <property type="entry name" value="alpha/beta-Hydrolases"/>
    <property type="match status" value="1"/>
</dbReference>
<evidence type="ECO:0008006" key="3">
    <source>
        <dbReference type="Google" id="ProtNLM"/>
    </source>
</evidence>
<name>A0A543CT66_9ACTN</name>
<accession>A0A543CT66</accession>
<dbReference type="Proteomes" id="UP000316096">
    <property type="component" value="Unassembled WGS sequence"/>
</dbReference>
<dbReference type="InterPro" id="IPR029058">
    <property type="entry name" value="AB_hydrolase_fold"/>
</dbReference>
<gene>
    <name evidence="1" type="ORF">FB559_5814</name>
</gene>
<dbReference type="EMBL" id="VFOZ01000001">
    <property type="protein sequence ID" value="TQM00108.1"/>
    <property type="molecule type" value="Genomic_DNA"/>
</dbReference>
<dbReference type="RefSeq" id="WP_185792440.1">
    <property type="nucleotide sequence ID" value="NZ_VFOZ01000001.1"/>
</dbReference>
<dbReference type="AlphaFoldDB" id="A0A543CT66"/>